<dbReference type="Gene3D" id="3.20.20.70">
    <property type="entry name" value="Aldolase class I"/>
    <property type="match status" value="1"/>
</dbReference>
<dbReference type="SUPFAM" id="SSF51395">
    <property type="entry name" value="FMN-linked oxidoreductases"/>
    <property type="match status" value="1"/>
</dbReference>
<keyword evidence="10 14" id="KW-0560">Oxidoreductase</keyword>
<comment type="subcellular location">
    <subcellularLocation>
        <location evidence="3">Membrane</location>
    </subcellularLocation>
</comment>
<comment type="catalytic activity">
    <reaction evidence="12">
        <text>(S)-dihydroorotate + a quinone = orotate + a quinol</text>
        <dbReference type="Rhea" id="RHEA:30187"/>
        <dbReference type="ChEBI" id="CHEBI:24646"/>
        <dbReference type="ChEBI" id="CHEBI:30839"/>
        <dbReference type="ChEBI" id="CHEBI:30864"/>
        <dbReference type="ChEBI" id="CHEBI:132124"/>
        <dbReference type="EC" id="1.3.5.2"/>
    </reaction>
</comment>
<dbReference type="InterPro" id="IPR005720">
    <property type="entry name" value="Dihydroorotate_DH_cat"/>
</dbReference>
<reference evidence="14" key="1">
    <citation type="submission" date="2019-08" db="EMBL/GenBank/DDBJ databases">
        <authorList>
            <person name="Kucharzyk K."/>
            <person name="Murdoch R.W."/>
            <person name="Higgins S."/>
            <person name="Loffler F."/>
        </authorList>
    </citation>
    <scope>NUCLEOTIDE SEQUENCE</scope>
</reference>
<evidence type="ECO:0000313" key="14">
    <source>
        <dbReference type="EMBL" id="MPL84406.1"/>
    </source>
</evidence>
<dbReference type="HAMAP" id="MF_00225">
    <property type="entry name" value="DHO_dh_type2"/>
    <property type="match status" value="1"/>
</dbReference>
<dbReference type="EC" id="1.3.5.2" evidence="6"/>
<dbReference type="UniPathway" id="UPA00070">
    <property type="reaction ID" value="UER00946"/>
</dbReference>
<accession>A0A644UZA3</accession>
<dbReference type="PROSITE" id="PS00911">
    <property type="entry name" value="DHODEHASE_1"/>
    <property type="match status" value="1"/>
</dbReference>
<dbReference type="PROSITE" id="PS00912">
    <property type="entry name" value="DHODEHASE_2"/>
    <property type="match status" value="1"/>
</dbReference>
<comment type="pathway">
    <text evidence="4">Pyrimidine metabolism; UMP biosynthesis via de novo pathway; orotate from (S)-dihydroorotate (quinone route): step 1/1.</text>
</comment>
<feature type="domain" description="Dihydroorotate dehydrogenase catalytic" evidence="13">
    <location>
        <begin position="51"/>
        <end position="343"/>
    </location>
</feature>
<dbReference type="PIRSF" id="PIRSF000164">
    <property type="entry name" value="DHO_oxidase"/>
    <property type="match status" value="1"/>
</dbReference>
<sequence>MMFRLLIKPLLFSFTPETAHNIVAKLLLLLSYIPLSKYIVRALFHFSSPALEREVMGIKFPNPVGLAAGFDKNAELYNPLSDFGFGFIEIGSVTPVEQPGNSKPRIFRLVDDKALINRMGINNKGVKHTVSRLKQIKPRVIIGGNISKSTASTNDQAALDYEKSFAQLYDFVDYFVVNVSCPNVKGLTKLQDITSLSEIVDRLTLLRKYYDDYRPILLKVSPDLSEEQLDEIIELILVSGLDGIVATNTTISRDNLITERAKVEVVGEGGLSGAPIFNRSLEMVRYISKKTGGQLPIIGVGGIITPHQAKMMLDAGASLVQIYTGFIYNGPGFVRRILRYLNKQEPKC</sequence>
<evidence type="ECO:0000256" key="8">
    <source>
        <dbReference type="ARBA" id="ARBA00022643"/>
    </source>
</evidence>
<evidence type="ECO:0000256" key="11">
    <source>
        <dbReference type="ARBA" id="ARBA00023136"/>
    </source>
</evidence>
<dbReference type="Pfam" id="PF01180">
    <property type="entry name" value="DHO_dh"/>
    <property type="match status" value="1"/>
</dbReference>
<dbReference type="InterPro" id="IPR013785">
    <property type="entry name" value="Aldolase_TIM"/>
</dbReference>
<comment type="cofactor">
    <cofactor evidence="1">
        <name>FMN</name>
        <dbReference type="ChEBI" id="CHEBI:58210"/>
    </cofactor>
</comment>
<evidence type="ECO:0000256" key="3">
    <source>
        <dbReference type="ARBA" id="ARBA00004370"/>
    </source>
</evidence>
<evidence type="ECO:0000256" key="7">
    <source>
        <dbReference type="ARBA" id="ARBA00022630"/>
    </source>
</evidence>
<dbReference type="PANTHER" id="PTHR48109:SF4">
    <property type="entry name" value="DIHYDROOROTATE DEHYDROGENASE (QUINONE), MITOCHONDRIAL"/>
    <property type="match status" value="1"/>
</dbReference>
<dbReference type="InterPro" id="IPR001295">
    <property type="entry name" value="Dihydroorotate_DH_CS"/>
</dbReference>
<dbReference type="InterPro" id="IPR012135">
    <property type="entry name" value="Dihydroorotate_DH_1_2"/>
</dbReference>
<evidence type="ECO:0000256" key="1">
    <source>
        <dbReference type="ARBA" id="ARBA00001917"/>
    </source>
</evidence>
<evidence type="ECO:0000256" key="12">
    <source>
        <dbReference type="ARBA" id="ARBA00048639"/>
    </source>
</evidence>
<organism evidence="14">
    <name type="scientific">bioreactor metagenome</name>
    <dbReference type="NCBI Taxonomy" id="1076179"/>
    <lineage>
        <taxon>unclassified sequences</taxon>
        <taxon>metagenomes</taxon>
        <taxon>ecological metagenomes</taxon>
    </lineage>
</organism>
<evidence type="ECO:0000256" key="6">
    <source>
        <dbReference type="ARBA" id="ARBA00012791"/>
    </source>
</evidence>
<dbReference type="NCBIfam" id="NF003652">
    <property type="entry name" value="PRK05286.2-5"/>
    <property type="match status" value="1"/>
</dbReference>
<keyword evidence="11" id="KW-0472">Membrane</keyword>
<protein>
    <recommendedName>
        <fullName evidence="6">dihydroorotate dehydrogenase (quinone)</fullName>
        <ecNumber evidence="6">1.3.5.2</ecNumber>
    </recommendedName>
</protein>
<evidence type="ECO:0000256" key="4">
    <source>
        <dbReference type="ARBA" id="ARBA00005161"/>
    </source>
</evidence>
<dbReference type="GO" id="GO:0006207">
    <property type="term" value="P:'de novo' pyrimidine nucleobase biosynthetic process"/>
    <property type="evidence" value="ECO:0007669"/>
    <property type="project" value="InterPro"/>
</dbReference>
<dbReference type="InterPro" id="IPR005719">
    <property type="entry name" value="Dihydroorotate_DH_2"/>
</dbReference>
<evidence type="ECO:0000259" key="13">
    <source>
        <dbReference type="Pfam" id="PF01180"/>
    </source>
</evidence>
<dbReference type="EMBL" id="VSSQ01000189">
    <property type="protein sequence ID" value="MPL84406.1"/>
    <property type="molecule type" value="Genomic_DNA"/>
</dbReference>
<keyword evidence="8" id="KW-0288">FMN</keyword>
<dbReference type="GO" id="GO:0044205">
    <property type="term" value="P:'de novo' UMP biosynthetic process"/>
    <property type="evidence" value="ECO:0007669"/>
    <property type="project" value="UniProtKB-UniPathway"/>
</dbReference>
<comment type="function">
    <text evidence="2">Catalyzes the conversion of dihydroorotate to orotate with quinone as electron acceptor.</text>
</comment>
<proteinExistence type="inferred from homology"/>
<comment type="caution">
    <text evidence="14">The sequence shown here is derived from an EMBL/GenBank/DDBJ whole genome shotgun (WGS) entry which is preliminary data.</text>
</comment>
<dbReference type="NCBIfam" id="TIGR01036">
    <property type="entry name" value="pyrD_sub2"/>
    <property type="match status" value="1"/>
</dbReference>
<dbReference type="PANTHER" id="PTHR48109">
    <property type="entry name" value="DIHYDROOROTATE DEHYDROGENASE (QUINONE), MITOCHONDRIAL-RELATED"/>
    <property type="match status" value="1"/>
</dbReference>
<name>A0A644UZA3_9ZZZZ</name>
<keyword evidence="9" id="KW-0665">Pyrimidine biosynthesis</keyword>
<evidence type="ECO:0000256" key="9">
    <source>
        <dbReference type="ARBA" id="ARBA00022975"/>
    </source>
</evidence>
<gene>
    <name evidence="14" type="primary">pyrD_11</name>
    <name evidence="14" type="ORF">SDC9_30371</name>
</gene>
<keyword evidence="7" id="KW-0285">Flavoprotein</keyword>
<dbReference type="GO" id="GO:0005886">
    <property type="term" value="C:plasma membrane"/>
    <property type="evidence" value="ECO:0007669"/>
    <property type="project" value="TreeGrafter"/>
</dbReference>
<evidence type="ECO:0000256" key="2">
    <source>
        <dbReference type="ARBA" id="ARBA00003125"/>
    </source>
</evidence>
<dbReference type="CDD" id="cd04738">
    <property type="entry name" value="DHOD_2_like"/>
    <property type="match status" value="1"/>
</dbReference>
<dbReference type="GO" id="GO:0106430">
    <property type="term" value="F:dihydroorotate dehydrogenase (quinone) activity"/>
    <property type="evidence" value="ECO:0007669"/>
    <property type="project" value="UniProtKB-EC"/>
</dbReference>
<comment type="similarity">
    <text evidence="5">Belongs to the dihydroorotate dehydrogenase family. Type 2 subfamily.</text>
</comment>
<dbReference type="GO" id="GO:0005737">
    <property type="term" value="C:cytoplasm"/>
    <property type="evidence" value="ECO:0007669"/>
    <property type="project" value="InterPro"/>
</dbReference>
<evidence type="ECO:0000256" key="10">
    <source>
        <dbReference type="ARBA" id="ARBA00023002"/>
    </source>
</evidence>
<dbReference type="InterPro" id="IPR050074">
    <property type="entry name" value="DHO_dehydrogenase"/>
</dbReference>
<evidence type="ECO:0000256" key="5">
    <source>
        <dbReference type="ARBA" id="ARBA00005359"/>
    </source>
</evidence>
<dbReference type="AlphaFoldDB" id="A0A644UZA3"/>